<dbReference type="Gene3D" id="3.30.365.10">
    <property type="entry name" value="Aldehyde oxidase/xanthine dehydrogenase, molybdopterin binding domain"/>
    <property type="match status" value="4"/>
</dbReference>
<dbReference type="GO" id="GO:0016491">
    <property type="term" value="F:oxidoreductase activity"/>
    <property type="evidence" value="ECO:0007669"/>
    <property type="project" value="InterPro"/>
</dbReference>
<dbReference type="Gene3D" id="3.90.1170.50">
    <property type="entry name" value="Aldehyde oxidase/xanthine dehydrogenase, a/b hammerhead"/>
    <property type="match status" value="1"/>
</dbReference>
<dbReference type="InterPro" id="IPR000674">
    <property type="entry name" value="Ald_Oxase/Xan_DH_a/b"/>
</dbReference>
<feature type="domain" description="Aldehyde oxidase/xanthine dehydrogenase a/b hammerhead" evidence="1">
    <location>
        <begin position="213"/>
        <end position="293"/>
    </location>
</feature>
<protein>
    <submittedName>
        <fullName evidence="2">Aldehyde dehydrogenase</fullName>
    </submittedName>
</protein>
<reference evidence="2 3" key="1">
    <citation type="submission" date="2019-07" db="EMBL/GenBank/DDBJ databases">
        <title>Whole genome shotgun sequence of Skermanella aerolata NBRC 106429.</title>
        <authorList>
            <person name="Hosoyama A."/>
            <person name="Uohara A."/>
            <person name="Ohji S."/>
            <person name="Ichikawa N."/>
        </authorList>
    </citation>
    <scope>NUCLEOTIDE SEQUENCE [LARGE SCALE GENOMIC DNA]</scope>
    <source>
        <strain evidence="2 3">NBRC 106429</strain>
    </source>
</reference>
<dbReference type="PANTHER" id="PTHR47495:SF1">
    <property type="entry name" value="BLL3820 PROTEIN"/>
    <property type="match status" value="1"/>
</dbReference>
<dbReference type="Pfam" id="PF02738">
    <property type="entry name" value="MoCoBD_1"/>
    <property type="match status" value="2"/>
</dbReference>
<gene>
    <name evidence="2" type="ORF">SAE02_47660</name>
</gene>
<keyword evidence="3" id="KW-1185">Reference proteome</keyword>
<dbReference type="AlphaFoldDB" id="A0A512DVX3"/>
<proteinExistence type="predicted"/>
<evidence type="ECO:0000313" key="2">
    <source>
        <dbReference type="EMBL" id="GEO40618.1"/>
    </source>
</evidence>
<dbReference type="InterPro" id="IPR006311">
    <property type="entry name" value="TAT_signal"/>
</dbReference>
<dbReference type="InterPro" id="IPR008274">
    <property type="entry name" value="AldOxase/xan_DH_MoCoBD1"/>
</dbReference>
<sequence>MNGPVLSRRGFLGGGALVVGFTLFPGRLLAQAPQEGDGGTPPGMPKALNSNPLLESWIRIDADGGITVFTGKAELGQGIRTALLQVAAEELAVDPMAITLVTADTGRTPNESYTAGSQSMQESGTAILHASARVAAILRDLAAKSFGVPADNLKLAQGAVAAPDGRSLGYGELVAGGELEGVRAQAGTVLKDPASYSVIGRDLPRVDIPAKVTGGAAYVQDMRLSNMVHARVVRPPSYGAGIREVDTAVAERMPGVVGTFRDGNYLAVVAEREWQAINAMRVLAQAVKWDEHETLPDQGTLFRDIQTLQSDERVIQDRRDDPAAVGGAVHRLDAEFHRGFQIHGSIGPSCAIGLFRDGAMTVWSHGQGMFPLRSAIAEMLRMDEAQVHCIHTEGSGCYGHNGADDAGADAALIARAFPGRPVRVQWMREDEHCWEPFGSAMVSKARGGVDAQGRIVDYQYEVWSAPHSTRPGGAGALMPAWHLAEPFKPDPPKPIPQPAGGGDRNAIPLYAIPNVRIVHRYIPDMPVRTSALRGLGAFMNVFALESFMDEMAAAADTDPVDFRLRHLEDPRARDVVTMAAEKFGWSSARLPAGHGKGFGFGRYKNYAAYCAVAVEVAVERETGAARLVRAVAAIDSGQAVNPDGIRNQTEGGIVQSSSWTLMEQVTFDRTRITSRDWSAYPILRFDHIPDSVEVHVIDRPGKPYLGTGEAAQGPTAGAIANAIADAAGVRLHELPLTRRRIKAAVGV</sequence>
<dbReference type="RefSeq" id="WP_044430584.1">
    <property type="nucleotide sequence ID" value="NZ_BJYZ01000022.1"/>
</dbReference>
<dbReference type="InterPro" id="IPR052516">
    <property type="entry name" value="N-heterocyclic_Hydroxylase"/>
</dbReference>
<dbReference type="SUPFAM" id="SSF56003">
    <property type="entry name" value="Molybdenum cofactor-binding domain"/>
    <property type="match status" value="2"/>
</dbReference>
<dbReference type="OrthoDB" id="9767994at2"/>
<dbReference type="EMBL" id="BJYZ01000022">
    <property type="protein sequence ID" value="GEO40618.1"/>
    <property type="molecule type" value="Genomic_DNA"/>
</dbReference>
<dbReference type="InterPro" id="IPR012368">
    <property type="entry name" value="OxRdtase_Mopterin-bd_su_IorB"/>
</dbReference>
<dbReference type="Pfam" id="PF20256">
    <property type="entry name" value="MoCoBD_2"/>
    <property type="match status" value="2"/>
</dbReference>
<dbReference type="PIRSF" id="PIRSF036389">
    <property type="entry name" value="IOR_B"/>
    <property type="match status" value="1"/>
</dbReference>
<dbReference type="PANTHER" id="PTHR47495">
    <property type="entry name" value="ALDEHYDE DEHYDROGENASE"/>
    <property type="match status" value="1"/>
</dbReference>
<dbReference type="PROSITE" id="PS51318">
    <property type="entry name" value="TAT"/>
    <property type="match status" value="1"/>
</dbReference>
<accession>A0A512DVX3</accession>
<dbReference type="Proteomes" id="UP000321523">
    <property type="component" value="Unassembled WGS sequence"/>
</dbReference>
<name>A0A512DVX3_9PROT</name>
<evidence type="ECO:0000313" key="3">
    <source>
        <dbReference type="Proteomes" id="UP000321523"/>
    </source>
</evidence>
<dbReference type="SMART" id="SM01008">
    <property type="entry name" value="Ald_Xan_dh_C"/>
    <property type="match status" value="1"/>
</dbReference>
<comment type="caution">
    <text evidence="2">The sequence shown here is derived from an EMBL/GenBank/DDBJ whole genome shotgun (WGS) entry which is preliminary data.</text>
</comment>
<evidence type="ECO:0000259" key="1">
    <source>
        <dbReference type="SMART" id="SM01008"/>
    </source>
</evidence>
<organism evidence="2 3">
    <name type="scientific">Skermanella aerolata</name>
    <dbReference type="NCBI Taxonomy" id="393310"/>
    <lineage>
        <taxon>Bacteria</taxon>
        <taxon>Pseudomonadati</taxon>
        <taxon>Pseudomonadota</taxon>
        <taxon>Alphaproteobacteria</taxon>
        <taxon>Rhodospirillales</taxon>
        <taxon>Azospirillaceae</taxon>
        <taxon>Skermanella</taxon>
    </lineage>
</organism>
<dbReference type="InterPro" id="IPR046867">
    <property type="entry name" value="AldOxase/xan_DH_MoCoBD2"/>
</dbReference>
<dbReference type="InterPro" id="IPR037165">
    <property type="entry name" value="AldOxase/xan_DH_Mopterin-bd_sf"/>
</dbReference>